<name>L1QE06_9CLOT</name>
<sequence>MKKMKRKLHTKKIKGNLLMEMAEDIKDFVENAKIYKKMTGKK</sequence>
<dbReference type="Proteomes" id="UP000010420">
    <property type="component" value="Unassembled WGS sequence"/>
</dbReference>
<proteinExistence type="predicted"/>
<dbReference type="AlphaFoldDB" id="L1QE06"/>
<comment type="caution">
    <text evidence="1">The sequence shown here is derived from an EMBL/GenBank/DDBJ whole genome shotgun (WGS) entry which is preliminary data.</text>
</comment>
<reference evidence="1 2" key="1">
    <citation type="submission" date="2012-05" db="EMBL/GenBank/DDBJ databases">
        <authorList>
            <person name="Weinstock G."/>
            <person name="Sodergren E."/>
            <person name="Lobos E.A."/>
            <person name="Fulton L."/>
            <person name="Fulton R."/>
            <person name="Courtney L."/>
            <person name="Fronick C."/>
            <person name="O'Laughlin M."/>
            <person name="Godfrey J."/>
            <person name="Wilson R.M."/>
            <person name="Miner T."/>
            <person name="Farmer C."/>
            <person name="Delehaunty K."/>
            <person name="Cordes M."/>
            <person name="Minx P."/>
            <person name="Tomlinson C."/>
            <person name="Chen J."/>
            <person name="Wollam A."/>
            <person name="Pepin K.H."/>
            <person name="Bhonagiri V."/>
            <person name="Zhang X."/>
            <person name="Suruliraj S."/>
            <person name="Warren W."/>
            <person name="Mitreva M."/>
            <person name="Mardis E.R."/>
            <person name="Wilson R.K."/>
        </authorList>
    </citation>
    <scope>NUCLEOTIDE SEQUENCE [LARGE SCALE GENOMIC DNA]</scope>
    <source>
        <strain evidence="1 2">DSM 1785</strain>
    </source>
</reference>
<dbReference type="PATRIC" id="fig|545697.3.peg.2225"/>
<dbReference type="HOGENOM" id="CLU_215273_0_0_9"/>
<accession>L1QE06</accession>
<protein>
    <submittedName>
        <fullName evidence="1">Uncharacterized protein</fullName>
    </submittedName>
</protein>
<evidence type="ECO:0000313" key="2">
    <source>
        <dbReference type="Proteomes" id="UP000010420"/>
    </source>
</evidence>
<dbReference type="EMBL" id="AMEZ01000059">
    <property type="protein sequence ID" value="EKY26224.1"/>
    <property type="molecule type" value="Genomic_DNA"/>
</dbReference>
<organism evidence="1 2">
    <name type="scientific">Clostridium celatum DSM 1785</name>
    <dbReference type="NCBI Taxonomy" id="545697"/>
    <lineage>
        <taxon>Bacteria</taxon>
        <taxon>Bacillati</taxon>
        <taxon>Bacillota</taxon>
        <taxon>Clostridia</taxon>
        <taxon>Eubacteriales</taxon>
        <taxon>Clostridiaceae</taxon>
        <taxon>Clostridium</taxon>
    </lineage>
</organism>
<dbReference type="STRING" id="545697.HMPREF0216_02263"/>
<evidence type="ECO:0000313" key="1">
    <source>
        <dbReference type="EMBL" id="EKY26224.1"/>
    </source>
</evidence>
<gene>
    <name evidence="1" type="ORF">HMPREF0216_02263</name>
</gene>
<dbReference type="eggNOG" id="ENOG50325NB">
    <property type="taxonomic scope" value="Bacteria"/>
</dbReference>
<keyword evidence="2" id="KW-1185">Reference proteome</keyword>